<keyword evidence="3" id="KW-1185">Reference proteome</keyword>
<evidence type="ECO:0000256" key="1">
    <source>
        <dbReference type="SAM" id="SignalP"/>
    </source>
</evidence>
<proteinExistence type="predicted"/>
<evidence type="ECO:0008006" key="4">
    <source>
        <dbReference type="Google" id="ProtNLM"/>
    </source>
</evidence>
<feature type="signal peptide" evidence="1">
    <location>
        <begin position="1"/>
        <end position="19"/>
    </location>
</feature>
<dbReference type="RefSeq" id="WP_208020150.1">
    <property type="nucleotide sequence ID" value="NZ_JAAONY010000002.1"/>
</dbReference>
<name>A0A7X0JSZ8_9GAMM</name>
<dbReference type="AlphaFoldDB" id="A0A7X0JSZ8"/>
<evidence type="ECO:0000313" key="2">
    <source>
        <dbReference type="EMBL" id="MBB6521697.1"/>
    </source>
</evidence>
<gene>
    <name evidence="2" type="ORF">HNR48_001982</name>
</gene>
<accession>A0A7X0JSZ8</accession>
<dbReference type="EMBL" id="JACHHT010000002">
    <property type="protein sequence ID" value="MBB6521697.1"/>
    <property type="molecule type" value="Genomic_DNA"/>
</dbReference>
<reference evidence="2 3" key="1">
    <citation type="submission" date="2020-08" db="EMBL/GenBank/DDBJ databases">
        <title>Genomic Encyclopedia of Type Strains, Phase IV (KMG-IV): sequencing the most valuable type-strain genomes for metagenomic binning, comparative biology and taxonomic classification.</title>
        <authorList>
            <person name="Goeker M."/>
        </authorList>
    </citation>
    <scope>NUCLEOTIDE SEQUENCE [LARGE SCALE GENOMIC DNA]</scope>
    <source>
        <strain evidence="2 3">DSM 22368</strain>
    </source>
</reference>
<protein>
    <recommendedName>
        <fullName evidence="4">Phosphodiesterase</fullName>
    </recommendedName>
</protein>
<organism evidence="2 3">
    <name type="scientific">Pseudoteredinibacter isoporae</name>
    <dbReference type="NCBI Taxonomy" id="570281"/>
    <lineage>
        <taxon>Bacteria</taxon>
        <taxon>Pseudomonadati</taxon>
        <taxon>Pseudomonadota</taxon>
        <taxon>Gammaproteobacteria</taxon>
        <taxon>Cellvibrionales</taxon>
        <taxon>Cellvibrionaceae</taxon>
        <taxon>Pseudoteredinibacter</taxon>
    </lineage>
</organism>
<dbReference type="Proteomes" id="UP000528457">
    <property type="component" value="Unassembled WGS sequence"/>
</dbReference>
<dbReference type="InParanoid" id="A0A7X0JSZ8"/>
<keyword evidence="1" id="KW-0732">Signal</keyword>
<comment type="caution">
    <text evidence="2">The sequence shown here is derived from an EMBL/GenBank/DDBJ whole genome shotgun (WGS) entry which is preliminary data.</text>
</comment>
<sequence>MNKSLLIKGMITAVCFASASATSVYSYGEEIRIPVGSQGEANVELPNRGLSSKQLINQFGEPQRIQGPVGTPPISQWHYDGFVVYLEGDYVIHAVRKPKPKADTTSE</sequence>
<evidence type="ECO:0000313" key="3">
    <source>
        <dbReference type="Proteomes" id="UP000528457"/>
    </source>
</evidence>
<feature type="chain" id="PRO_5030695690" description="Phosphodiesterase" evidence="1">
    <location>
        <begin position="20"/>
        <end position="107"/>
    </location>
</feature>